<evidence type="ECO:0000313" key="2">
    <source>
        <dbReference type="Proteomes" id="UP001055811"/>
    </source>
</evidence>
<keyword evidence="2" id="KW-1185">Reference proteome</keyword>
<protein>
    <submittedName>
        <fullName evidence="1">Uncharacterized protein</fullName>
    </submittedName>
</protein>
<proteinExistence type="predicted"/>
<reference evidence="2" key="1">
    <citation type="journal article" date="2022" name="Mol. Ecol. Resour.">
        <title>The genomes of chicory, endive, great burdock and yacon provide insights into Asteraceae palaeo-polyploidization history and plant inulin production.</title>
        <authorList>
            <person name="Fan W."/>
            <person name="Wang S."/>
            <person name="Wang H."/>
            <person name="Wang A."/>
            <person name="Jiang F."/>
            <person name="Liu H."/>
            <person name="Zhao H."/>
            <person name="Xu D."/>
            <person name="Zhang Y."/>
        </authorList>
    </citation>
    <scope>NUCLEOTIDE SEQUENCE [LARGE SCALE GENOMIC DNA]</scope>
    <source>
        <strain evidence="2">cv. Punajuju</strain>
    </source>
</reference>
<organism evidence="1 2">
    <name type="scientific">Cichorium intybus</name>
    <name type="common">Chicory</name>
    <dbReference type="NCBI Taxonomy" id="13427"/>
    <lineage>
        <taxon>Eukaryota</taxon>
        <taxon>Viridiplantae</taxon>
        <taxon>Streptophyta</taxon>
        <taxon>Embryophyta</taxon>
        <taxon>Tracheophyta</taxon>
        <taxon>Spermatophyta</taxon>
        <taxon>Magnoliopsida</taxon>
        <taxon>eudicotyledons</taxon>
        <taxon>Gunneridae</taxon>
        <taxon>Pentapetalae</taxon>
        <taxon>asterids</taxon>
        <taxon>campanulids</taxon>
        <taxon>Asterales</taxon>
        <taxon>Asteraceae</taxon>
        <taxon>Cichorioideae</taxon>
        <taxon>Cichorieae</taxon>
        <taxon>Cichoriinae</taxon>
        <taxon>Cichorium</taxon>
    </lineage>
</organism>
<dbReference type="EMBL" id="CM042010">
    <property type="protein sequence ID" value="KAI3782332.1"/>
    <property type="molecule type" value="Genomic_DNA"/>
</dbReference>
<comment type="caution">
    <text evidence="1">The sequence shown here is derived from an EMBL/GenBank/DDBJ whole genome shotgun (WGS) entry which is preliminary data.</text>
</comment>
<evidence type="ECO:0000313" key="1">
    <source>
        <dbReference type="EMBL" id="KAI3782332.1"/>
    </source>
</evidence>
<reference evidence="1 2" key="2">
    <citation type="journal article" date="2022" name="Mol. Ecol. Resour.">
        <title>The genomes of chicory, endive, great burdock and yacon provide insights into Asteraceae paleo-polyploidization history and plant inulin production.</title>
        <authorList>
            <person name="Fan W."/>
            <person name="Wang S."/>
            <person name="Wang H."/>
            <person name="Wang A."/>
            <person name="Jiang F."/>
            <person name="Liu H."/>
            <person name="Zhao H."/>
            <person name="Xu D."/>
            <person name="Zhang Y."/>
        </authorList>
    </citation>
    <scope>NUCLEOTIDE SEQUENCE [LARGE SCALE GENOMIC DNA]</scope>
    <source>
        <strain evidence="2">cv. Punajuju</strain>
        <tissue evidence="1">Leaves</tissue>
    </source>
</reference>
<name>A0ACB9GFS2_CICIN</name>
<sequence length="83" mass="9528">MFVFTGSQSILGYDRNKMFLNWLNQILPIDEPQPLVAHDPLYTLSNLLTPSSSSPMSLYIHPSIIPLEFYVAIWRRSEASEDN</sequence>
<accession>A0ACB9GFS2</accession>
<gene>
    <name evidence="1" type="ORF">L2E82_12376</name>
</gene>
<dbReference type="Proteomes" id="UP001055811">
    <property type="component" value="Linkage Group LG02"/>
</dbReference>